<organism evidence="3 4">
    <name type="scientific">Tanacetum coccineum</name>
    <dbReference type="NCBI Taxonomy" id="301880"/>
    <lineage>
        <taxon>Eukaryota</taxon>
        <taxon>Viridiplantae</taxon>
        <taxon>Streptophyta</taxon>
        <taxon>Embryophyta</taxon>
        <taxon>Tracheophyta</taxon>
        <taxon>Spermatophyta</taxon>
        <taxon>Magnoliopsida</taxon>
        <taxon>eudicotyledons</taxon>
        <taxon>Gunneridae</taxon>
        <taxon>Pentapetalae</taxon>
        <taxon>asterids</taxon>
        <taxon>campanulids</taxon>
        <taxon>Asterales</taxon>
        <taxon>Asteraceae</taxon>
        <taxon>Asteroideae</taxon>
        <taxon>Anthemideae</taxon>
        <taxon>Anthemidinae</taxon>
        <taxon>Tanacetum</taxon>
    </lineage>
</organism>
<comment type="caution">
    <text evidence="3">The sequence shown here is derived from an EMBL/GenBank/DDBJ whole genome shotgun (WGS) entry which is preliminary data.</text>
</comment>
<feature type="compositionally biased region" description="Basic and acidic residues" evidence="2">
    <location>
        <begin position="466"/>
        <end position="477"/>
    </location>
</feature>
<accession>A0ABQ5AXH5</accession>
<dbReference type="Proteomes" id="UP001151760">
    <property type="component" value="Unassembled WGS sequence"/>
</dbReference>
<evidence type="ECO:0000313" key="3">
    <source>
        <dbReference type="EMBL" id="GJT06412.1"/>
    </source>
</evidence>
<dbReference type="EMBL" id="BQNB010012666">
    <property type="protein sequence ID" value="GJT06412.1"/>
    <property type="molecule type" value="Genomic_DNA"/>
</dbReference>
<feature type="compositionally biased region" description="Low complexity" evidence="2">
    <location>
        <begin position="518"/>
        <end position="527"/>
    </location>
</feature>
<feature type="coiled-coil region" evidence="1">
    <location>
        <begin position="559"/>
        <end position="593"/>
    </location>
</feature>
<feature type="compositionally biased region" description="Basic residues" evidence="2">
    <location>
        <begin position="325"/>
        <end position="341"/>
    </location>
</feature>
<keyword evidence="4" id="KW-1185">Reference proteome</keyword>
<evidence type="ECO:0000256" key="2">
    <source>
        <dbReference type="SAM" id="MobiDB-lite"/>
    </source>
</evidence>
<proteinExistence type="predicted"/>
<feature type="compositionally biased region" description="Basic residues" evidence="2">
    <location>
        <begin position="354"/>
        <end position="367"/>
    </location>
</feature>
<sequence>MWVVVRGYGVLLMVEDGCGEGSGLSVSIAIDLDAPSGSHTSSPLDHHSSSVHQGVAGEQYAEVNLFAAADPEPFVNVFAPDYNSWEGFTASMTNAEHAPAMASPIRTDEQIVPRNRWIAMDLPQANKFFRAFTSVINNTGFYIQQFFWIHFYDSKAGSYSYTDEQCLSHSDTLRDAASITPVDNTGLSLLLPTPDTLVELVNKLGYPKRERLLDIERRERAPMLTKPLVGGCQSSSHRLWLKGRKRIYSIHPHLHRRQKEVGTTYSGEEENNSYPYPKYQFSAKEATRIFGMTIPNELINNVIRGADYYDAYLEKVAKHQRYIAAKKSKHAPAKPKEKKRKPVSESSEAQPLAKRAKAGKVVKKRTIKSSNDTESDEEMPSVVRSGAQDEGQAGSDPGTRDEGQAGPNPDDVAESLPLPTPCVLAGPNLEHSDDDYQRNCQLTGTLSSLQHLAKDFSFGDQFLNDKPSEADNEKATADTEAESMVSVTIQQDTSIIPPMTSPVIDLVTRPDSPNVHWPLPTTTTTTAAPPPPPPPPTTTLPLPPQPQQGSSDSILIKRMGELEQHIADLVEENQALETRLDKQGNRIHKMETMDWPKMIREQTVEKFLPNMLEENYDKGHANHRVAYEALQDFIHRDEVEDFDVDKAQEETKRKSAIGGPLAQPEPADLLKAPPLLTILIHSIGKQSTSHALQVSSKTAASAEYSAWTTTDTRVKPSSTTIPDELYMDDENQCR</sequence>
<feature type="region of interest" description="Disordered" evidence="2">
    <location>
        <begin position="325"/>
        <end position="436"/>
    </location>
</feature>
<protein>
    <submittedName>
        <fullName evidence="3">Uncharacterized protein</fullName>
    </submittedName>
</protein>
<feature type="compositionally biased region" description="Pro residues" evidence="2">
    <location>
        <begin position="528"/>
        <end position="546"/>
    </location>
</feature>
<feature type="region of interest" description="Disordered" evidence="2">
    <location>
        <begin position="463"/>
        <end position="482"/>
    </location>
</feature>
<keyword evidence="1" id="KW-0175">Coiled coil</keyword>
<reference evidence="3" key="1">
    <citation type="journal article" date="2022" name="Int. J. Mol. Sci.">
        <title>Draft Genome of Tanacetum Coccineum: Genomic Comparison of Closely Related Tanacetum-Family Plants.</title>
        <authorList>
            <person name="Yamashiro T."/>
            <person name="Shiraishi A."/>
            <person name="Nakayama K."/>
            <person name="Satake H."/>
        </authorList>
    </citation>
    <scope>NUCLEOTIDE SEQUENCE</scope>
</reference>
<evidence type="ECO:0000256" key="1">
    <source>
        <dbReference type="SAM" id="Coils"/>
    </source>
</evidence>
<feature type="region of interest" description="Disordered" evidence="2">
    <location>
        <begin position="514"/>
        <end position="551"/>
    </location>
</feature>
<reference evidence="3" key="2">
    <citation type="submission" date="2022-01" db="EMBL/GenBank/DDBJ databases">
        <authorList>
            <person name="Yamashiro T."/>
            <person name="Shiraishi A."/>
            <person name="Satake H."/>
            <person name="Nakayama K."/>
        </authorList>
    </citation>
    <scope>NUCLEOTIDE SEQUENCE</scope>
</reference>
<gene>
    <name evidence="3" type="ORF">Tco_0840874</name>
</gene>
<name>A0ABQ5AXH5_9ASTR</name>
<evidence type="ECO:0000313" key="4">
    <source>
        <dbReference type="Proteomes" id="UP001151760"/>
    </source>
</evidence>